<reference evidence="5 6" key="1">
    <citation type="submission" date="2020-09" db="EMBL/GenBank/DDBJ databases">
        <title>Actinomycete isolated from the Camponotus japonicus Mayr.</title>
        <authorList>
            <person name="Gong X."/>
        </authorList>
    </citation>
    <scope>NUCLEOTIDE SEQUENCE [LARGE SCALE GENOMIC DNA]</scope>
    <source>
        <strain evidence="5 6">2C-HV3</strain>
    </source>
</reference>
<feature type="signal peptide" evidence="3">
    <location>
        <begin position="1"/>
        <end position="24"/>
    </location>
</feature>
<evidence type="ECO:0000313" key="6">
    <source>
        <dbReference type="Proteomes" id="UP000653231"/>
    </source>
</evidence>
<protein>
    <recommendedName>
        <fullName evidence="4">CBM6 domain-containing protein</fullName>
    </recommendedName>
</protein>
<dbReference type="InterPro" id="IPR008979">
    <property type="entry name" value="Galactose-bd-like_sf"/>
</dbReference>
<evidence type="ECO:0000256" key="1">
    <source>
        <dbReference type="ARBA" id="ARBA00022801"/>
    </source>
</evidence>
<dbReference type="InterPro" id="IPR017853">
    <property type="entry name" value="GH"/>
</dbReference>
<dbReference type="PROSITE" id="PS51175">
    <property type="entry name" value="CBM6"/>
    <property type="match status" value="1"/>
</dbReference>
<name>A0ABR8L5S0_9ACTN</name>
<feature type="domain" description="CBM6" evidence="4">
    <location>
        <begin position="443"/>
        <end position="577"/>
    </location>
</feature>
<evidence type="ECO:0000256" key="3">
    <source>
        <dbReference type="SAM" id="SignalP"/>
    </source>
</evidence>
<keyword evidence="1" id="KW-0378">Hydrolase</keyword>
<keyword evidence="2" id="KW-0326">Glycosidase</keyword>
<evidence type="ECO:0000256" key="2">
    <source>
        <dbReference type="ARBA" id="ARBA00023295"/>
    </source>
</evidence>
<dbReference type="InterPro" id="IPR018087">
    <property type="entry name" value="Glyco_hydro_5_CS"/>
</dbReference>
<dbReference type="PROSITE" id="PS00659">
    <property type="entry name" value="GLYCOSYL_HYDROL_F5"/>
    <property type="match status" value="1"/>
</dbReference>
<comment type="caution">
    <text evidence="5">The sequence shown here is derived from an EMBL/GenBank/DDBJ whole genome shotgun (WGS) entry which is preliminary data.</text>
</comment>
<dbReference type="Gene3D" id="2.60.120.260">
    <property type="entry name" value="Galactose-binding domain-like"/>
    <property type="match status" value="1"/>
</dbReference>
<proteinExistence type="predicted"/>
<dbReference type="EMBL" id="JACXRZ010000019">
    <property type="protein sequence ID" value="MBD3146285.1"/>
    <property type="molecule type" value="Genomic_DNA"/>
</dbReference>
<evidence type="ECO:0000313" key="5">
    <source>
        <dbReference type="EMBL" id="MBD3146285.1"/>
    </source>
</evidence>
<feature type="chain" id="PRO_5046344385" description="CBM6 domain-containing protein" evidence="3">
    <location>
        <begin position="25"/>
        <end position="577"/>
    </location>
</feature>
<dbReference type="SUPFAM" id="SSF51445">
    <property type="entry name" value="(Trans)glycosidases"/>
    <property type="match status" value="1"/>
</dbReference>
<sequence>MRRPRRTTLLSALAGSLTVSLTGALTGALVPPAPAEAAGATLTVNVAQPFRPVTHVAAGGLYGLAENSRPADSALLPLKVNSLTQPAPGVGQRPNGQPPGGDALLVAPQATRVGAGEYVRMPDIYPNFPYRWVSWTDWLAKVNTMVAARRNATSVTNVIGWELWNEPDGTWNTSAAGSFNDGWTRTFRAVRALDTTTPIVGPSISYYNRSWLSSFLSSAKAAGTLPDVICWHELGGDPSSIAAHIADYRALEGSLGISPRRISINEYAAPSEVDVPGRIASYVAKFERAGVETAHRAFWYEYGTMNGLVVNNSQPTGTWWLYKWYGDMAGRMVTTTPSTQTGLDGFASYDATRKIVNVVLGNESGTNTVRVTGVGALGSSVRVTLQSTPSNGRFTAVTAPTTISTSTYTVSNGQISVPVPNMSATSAYNLVIQPTGGVPSYQQRYEAENASVFRAQRLSGSSASEGGYVGRIDNNNGDHSTDSYVDFVVNVPTARAYTMTIGYANATGATATQGLAYNGGAWTTVSYPPTAAWGQFGATVSTTVNLRAGYNVIRLAKGSPYFDGGTGYAELDYIQLT</sequence>
<dbReference type="Gene3D" id="3.20.20.80">
    <property type="entry name" value="Glycosidases"/>
    <property type="match status" value="1"/>
</dbReference>
<dbReference type="Proteomes" id="UP000653231">
    <property type="component" value="Unassembled WGS sequence"/>
</dbReference>
<organism evidence="5 6">
    <name type="scientific">Microbispora bryophytorum subsp. camponoti</name>
    <dbReference type="NCBI Taxonomy" id="1677852"/>
    <lineage>
        <taxon>Bacteria</taxon>
        <taxon>Bacillati</taxon>
        <taxon>Actinomycetota</taxon>
        <taxon>Actinomycetes</taxon>
        <taxon>Streptosporangiales</taxon>
        <taxon>Streptosporangiaceae</taxon>
        <taxon>Microbispora</taxon>
    </lineage>
</organism>
<dbReference type="SUPFAM" id="SSF49785">
    <property type="entry name" value="Galactose-binding domain-like"/>
    <property type="match status" value="1"/>
</dbReference>
<evidence type="ECO:0000259" key="4">
    <source>
        <dbReference type="PROSITE" id="PS51175"/>
    </source>
</evidence>
<accession>A0ABR8L5S0</accession>
<gene>
    <name evidence="5" type="ORF">IEQ31_24290</name>
</gene>
<dbReference type="InterPro" id="IPR005084">
    <property type="entry name" value="CBM6"/>
</dbReference>
<keyword evidence="3" id="KW-0732">Signal</keyword>
<keyword evidence="6" id="KW-1185">Reference proteome</keyword>
<dbReference type="RefSeq" id="WP_191053620.1">
    <property type="nucleotide sequence ID" value="NZ_JACXRZ010000019.1"/>
</dbReference>